<reference evidence="3" key="1">
    <citation type="submission" date="2017-02" db="UniProtKB">
        <authorList>
            <consortium name="WormBaseParasite"/>
        </authorList>
    </citation>
    <scope>IDENTIFICATION</scope>
</reference>
<name>A0A0N5B951_STREA</name>
<feature type="compositionally biased region" description="Basic residues" evidence="1">
    <location>
        <begin position="1"/>
        <end position="12"/>
    </location>
</feature>
<proteinExistence type="predicted"/>
<dbReference type="AlphaFoldDB" id="A0A0N5B951"/>
<evidence type="ECO:0000256" key="1">
    <source>
        <dbReference type="SAM" id="MobiDB-lite"/>
    </source>
</evidence>
<feature type="region of interest" description="Disordered" evidence="1">
    <location>
        <begin position="1"/>
        <end position="53"/>
    </location>
</feature>
<sequence length="85" mass="9435">MSGRQGVRKSSRSPKPTNKMIQYKDSLKDGGNGVKRSVRDHDEGSIKDVVGGSMKNVGDRNAMNYVRSNVVDTGEKVNFETDNRF</sequence>
<accession>A0A0N5B951</accession>
<evidence type="ECO:0000313" key="2">
    <source>
        <dbReference type="Proteomes" id="UP000046392"/>
    </source>
</evidence>
<protein>
    <submittedName>
        <fullName evidence="3">Hva1_TUDOR domain-containing protein</fullName>
    </submittedName>
</protein>
<keyword evidence="2" id="KW-1185">Reference proteome</keyword>
<evidence type="ECO:0000313" key="3">
    <source>
        <dbReference type="WBParaSite" id="SPAL_0000256700.1"/>
    </source>
</evidence>
<organism evidence="2 3">
    <name type="scientific">Strongyloides papillosus</name>
    <name type="common">Intestinal threadworm</name>
    <dbReference type="NCBI Taxonomy" id="174720"/>
    <lineage>
        <taxon>Eukaryota</taxon>
        <taxon>Metazoa</taxon>
        <taxon>Ecdysozoa</taxon>
        <taxon>Nematoda</taxon>
        <taxon>Chromadorea</taxon>
        <taxon>Rhabditida</taxon>
        <taxon>Tylenchina</taxon>
        <taxon>Panagrolaimomorpha</taxon>
        <taxon>Strongyloidoidea</taxon>
        <taxon>Strongyloididae</taxon>
        <taxon>Strongyloides</taxon>
    </lineage>
</organism>
<dbReference type="Proteomes" id="UP000046392">
    <property type="component" value="Unplaced"/>
</dbReference>
<dbReference type="WBParaSite" id="SPAL_0000256700.1">
    <property type="protein sequence ID" value="SPAL_0000256700.1"/>
    <property type="gene ID" value="SPAL_0000256700"/>
</dbReference>
<feature type="compositionally biased region" description="Basic and acidic residues" evidence="1">
    <location>
        <begin position="37"/>
        <end position="46"/>
    </location>
</feature>